<evidence type="ECO:0000256" key="1">
    <source>
        <dbReference type="SAM" id="Phobius"/>
    </source>
</evidence>
<dbReference type="Proteomes" id="UP001174136">
    <property type="component" value="Unassembled WGS sequence"/>
</dbReference>
<feature type="transmembrane region" description="Helical" evidence="1">
    <location>
        <begin position="55"/>
        <end position="74"/>
    </location>
</feature>
<keyword evidence="3" id="KW-1185">Reference proteome</keyword>
<name>A0AA47P493_MERPO</name>
<dbReference type="AlphaFoldDB" id="A0AA47P493"/>
<organism evidence="2 3">
    <name type="scientific">Merluccius polli</name>
    <name type="common">Benguela hake</name>
    <name type="synonym">Merluccius cadenati</name>
    <dbReference type="NCBI Taxonomy" id="89951"/>
    <lineage>
        <taxon>Eukaryota</taxon>
        <taxon>Metazoa</taxon>
        <taxon>Chordata</taxon>
        <taxon>Craniata</taxon>
        <taxon>Vertebrata</taxon>
        <taxon>Euteleostomi</taxon>
        <taxon>Actinopterygii</taxon>
        <taxon>Neopterygii</taxon>
        <taxon>Teleostei</taxon>
        <taxon>Neoteleostei</taxon>
        <taxon>Acanthomorphata</taxon>
        <taxon>Zeiogadaria</taxon>
        <taxon>Gadariae</taxon>
        <taxon>Gadiformes</taxon>
        <taxon>Gadoidei</taxon>
        <taxon>Merlucciidae</taxon>
        <taxon>Merluccius</taxon>
    </lineage>
</organism>
<keyword evidence="1" id="KW-0812">Transmembrane</keyword>
<feature type="transmembrane region" description="Helical" evidence="1">
    <location>
        <begin position="86"/>
        <end position="104"/>
    </location>
</feature>
<accession>A0AA47P493</accession>
<proteinExistence type="predicted"/>
<gene>
    <name evidence="2" type="ORF">N1851_012526</name>
</gene>
<evidence type="ECO:0008006" key="4">
    <source>
        <dbReference type="Google" id="ProtNLM"/>
    </source>
</evidence>
<sequence>MEMEFSLKRCMLCTSSCIALSSQTADAVDSALRADAVDSARRAEDAAVPQRSRSAVLTFLGSSCFAAGTFMLSIDQKIVNDHITSFMFALCLLFGSYYCFNIHYPVELRSTLEFLQSRKRDTGSAEHSRQRKAESLATPFGETDNPFTWTFDLFVVQV</sequence>
<dbReference type="EMBL" id="JAOPHQ010002281">
    <property type="protein sequence ID" value="KAK0147785.1"/>
    <property type="molecule type" value="Genomic_DNA"/>
</dbReference>
<keyword evidence="1" id="KW-1133">Transmembrane helix</keyword>
<keyword evidence="1" id="KW-0472">Membrane</keyword>
<evidence type="ECO:0000313" key="2">
    <source>
        <dbReference type="EMBL" id="KAK0147785.1"/>
    </source>
</evidence>
<dbReference type="PANTHER" id="PTHR31025:SF30">
    <property type="entry name" value="SI:DKEY-15H8.17"/>
    <property type="match status" value="1"/>
</dbReference>
<evidence type="ECO:0000313" key="3">
    <source>
        <dbReference type="Proteomes" id="UP001174136"/>
    </source>
</evidence>
<comment type="caution">
    <text evidence="2">The sequence shown here is derived from an EMBL/GenBank/DDBJ whole genome shotgun (WGS) entry which is preliminary data.</text>
</comment>
<reference evidence="2" key="1">
    <citation type="journal article" date="2023" name="Front. Mar. Sci.">
        <title>A new Merluccius polli reference genome to investigate the effects of global change in West African waters.</title>
        <authorList>
            <person name="Mateo J.L."/>
            <person name="Blanco-Fernandez C."/>
            <person name="Garcia-Vazquez E."/>
            <person name="Machado-Schiaffino G."/>
        </authorList>
    </citation>
    <scope>NUCLEOTIDE SEQUENCE</scope>
    <source>
        <strain evidence="2">C29</strain>
        <tissue evidence="2">Fin</tissue>
    </source>
</reference>
<protein>
    <recommendedName>
        <fullName evidence="4">Transmembrane protein</fullName>
    </recommendedName>
</protein>
<dbReference type="PANTHER" id="PTHR31025">
    <property type="entry name" value="SI:CH211-196P9.1-RELATED"/>
    <property type="match status" value="1"/>
</dbReference>